<protein>
    <submittedName>
        <fullName evidence="2">RNA-directed DNA polymerase, putative</fullName>
    </submittedName>
</protein>
<dbReference type="EMBL" id="AC154113">
    <property type="protein sequence ID" value="ABN08012.1"/>
    <property type="molecule type" value="Genomic_DNA"/>
</dbReference>
<evidence type="ECO:0000259" key="1">
    <source>
        <dbReference type="Pfam" id="PF00078"/>
    </source>
</evidence>
<gene>
    <name evidence="2" type="ORF">MtrDRAFT_AC154113g15v2</name>
</gene>
<reference evidence="2" key="2">
    <citation type="submission" date="2007-03" db="EMBL/GenBank/DDBJ databases">
        <authorList>
            <consortium name="The International Medicago Genome Annotation Group"/>
        </authorList>
    </citation>
    <scope>NUCLEOTIDE SEQUENCE</scope>
</reference>
<dbReference type="AlphaFoldDB" id="A2Q312"/>
<keyword evidence="2" id="KW-0808">Transferase</keyword>
<accession>A2Q312</accession>
<keyword evidence="2" id="KW-0548">Nucleotidyltransferase</keyword>
<organism evidence="2">
    <name type="scientific">Medicago truncatula</name>
    <name type="common">Barrel medic</name>
    <name type="synonym">Medicago tribuloides</name>
    <dbReference type="NCBI Taxonomy" id="3880"/>
    <lineage>
        <taxon>Eukaryota</taxon>
        <taxon>Viridiplantae</taxon>
        <taxon>Streptophyta</taxon>
        <taxon>Embryophyta</taxon>
        <taxon>Tracheophyta</taxon>
        <taxon>Spermatophyta</taxon>
        <taxon>Magnoliopsida</taxon>
        <taxon>eudicotyledons</taxon>
        <taxon>Gunneridae</taxon>
        <taxon>Pentapetalae</taxon>
        <taxon>rosids</taxon>
        <taxon>fabids</taxon>
        <taxon>Fabales</taxon>
        <taxon>Fabaceae</taxon>
        <taxon>Papilionoideae</taxon>
        <taxon>50 kb inversion clade</taxon>
        <taxon>NPAAA clade</taxon>
        <taxon>Hologalegina</taxon>
        <taxon>IRL clade</taxon>
        <taxon>Trifolieae</taxon>
        <taxon>Medicago</taxon>
    </lineage>
</organism>
<name>A2Q312_MEDTR</name>
<dbReference type="InterPro" id="IPR000477">
    <property type="entry name" value="RT_dom"/>
</dbReference>
<dbReference type="SUPFAM" id="SSF56672">
    <property type="entry name" value="DNA/RNA polymerases"/>
    <property type="match status" value="1"/>
</dbReference>
<sequence>MVLTYEAVNLLHKKAYGGNIDIAKAFDTLEWSFLLKVLKDFGFNLTFCNWIEVILNSANGKQHDFCKCTRGVRQGDPLSFFFFCLDEDDWNRGINILFFKARWNAHQSLLQASFNPCTRNFIWSGDTEKRKVVIVAWHKVCKPKEEGSLGLRSLTVLKYRLVIISFLQYGAS</sequence>
<proteinExistence type="predicted"/>
<dbReference type="PANTHER" id="PTHR33116">
    <property type="entry name" value="REVERSE TRANSCRIPTASE ZINC-BINDING DOMAIN-CONTAINING PROTEIN-RELATED-RELATED"/>
    <property type="match status" value="1"/>
</dbReference>
<feature type="domain" description="Reverse transcriptase" evidence="1">
    <location>
        <begin position="8"/>
        <end position="83"/>
    </location>
</feature>
<dbReference type="PANTHER" id="PTHR33116:SF80">
    <property type="entry name" value="REVERSE TRANSCRIPTASE ZINC-BINDING DOMAIN-CONTAINING PROTEIN"/>
    <property type="match status" value="1"/>
</dbReference>
<reference evidence="2" key="1">
    <citation type="submission" date="2004-12" db="EMBL/GenBank/DDBJ databases">
        <authorList>
            <person name="Town C.D."/>
        </authorList>
    </citation>
    <scope>NUCLEOTIDE SEQUENCE</scope>
</reference>
<dbReference type="GO" id="GO:0003964">
    <property type="term" value="F:RNA-directed DNA polymerase activity"/>
    <property type="evidence" value="ECO:0007669"/>
    <property type="project" value="UniProtKB-KW"/>
</dbReference>
<dbReference type="Pfam" id="PF00078">
    <property type="entry name" value="RVT_1"/>
    <property type="match status" value="1"/>
</dbReference>
<keyword evidence="2" id="KW-0695">RNA-directed DNA polymerase</keyword>
<dbReference type="InterPro" id="IPR043502">
    <property type="entry name" value="DNA/RNA_pol_sf"/>
</dbReference>
<evidence type="ECO:0000313" key="2">
    <source>
        <dbReference type="EMBL" id="ABN08012.1"/>
    </source>
</evidence>